<gene>
    <name evidence="4" type="ORF">niasHT_030404</name>
    <name evidence="3" type="ORF">niasHT_030434</name>
    <name evidence="2" type="ORF">niasHT_030907</name>
</gene>
<evidence type="ECO:0000313" key="2">
    <source>
        <dbReference type="EMBL" id="KAL3076512.1"/>
    </source>
</evidence>
<protein>
    <submittedName>
        <fullName evidence="4">Uncharacterized protein</fullName>
    </submittedName>
</protein>
<keyword evidence="1" id="KW-0472">Membrane</keyword>
<keyword evidence="1" id="KW-1133">Transmembrane helix</keyword>
<dbReference type="EMBL" id="JBICBT010001252">
    <property type="protein sequence ID" value="KAL3076512.1"/>
    <property type="molecule type" value="Genomic_DNA"/>
</dbReference>
<dbReference type="AlphaFoldDB" id="A0ABD2JQ92"/>
<evidence type="ECO:0000313" key="5">
    <source>
        <dbReference type="Proteomes" id="UP001620626"/>
    </source>
</evidence>
<proteinExistence type="predicted"/>
<evidence type="ECO:0000313" key="4">
    <source>
        <dbReference type="EMBL" id="KAL3092801.1"/>
    </source>
</evidence>
<comment type="caution">
    <text evidence="4">The sequence shown here is derived from an EMBL/GenBank/DDBJ whole genome shotgun (WGS) entry which is preliminary data.</text>
</comment>
<dbReference type="Proteomes" id="UP001620626">
    <property type="component" value="Unassembled WGS sequence"/>
</dbReference>
<evidence type="ECO:0000313" key="3">
    <source>
        <dbReference type="EMBL" id="KAL3077403.1"/>
    </source>
</evidence>
<feature type="transmembrane region" description="Helical" evidence="1">
    <location>
        <begin position="61"/>
        <end position="82"/>
    </location>
</feature>
<reference evidence="4 5" key="1">
    <citation type="submission" date="2024-10" db="EMBL/GenBank/DDBJ databases">
        <authorList>
            <person name="Kim D."/>
        </authorList>
    </citation>
    <scope>NUCLEOTIDE SEQUENCE [LARGE SCALE GENOMIC DNA]</scope>
    <source>
        <strain evidence="4">BH-2024</strain>
    </source>
</reference>
<accession>A0ABD2JQ92</accession>
<dbReference type="EMBL" id="JBICBT010001231">
    <property type="protein sequence ID" value="KAL3077403.1"/>
    <property type="molecule type" value="Genomic_DNA"/>
</dbReference>
<evidence type="ECO:0000256" key="1">
    <source>
        <dbReference type="SAM" id="Phobius"/>
    </source>
</evidence>
<dbReference type="EMBL" id="JBICBT010000920">
    <property type="protein sequence ID" value="KAL3092801.1"/>
    <property type="molecule type" value="Genomic_DNA"/>
</dbReference>
<keyword evidence="5" id="KW-1185">Reference proteome</keyword>
<name>A0ABD2JQ92_9BILA</name>
<keyword evidence="1" id="KW-0812">Transmembrane</keyword>
<organism evidence="4 5">
    <name type="scientific">Heterodera trifolii</name>
    <dbReference type="NCBI Taxonomy" id="157864"/>
    <lineage>
        <taxon>Eukaryota</taxon>
        <taxon>Metazoa</taxon>
        <taxon>Ecdysozoa</taxon>
        <taxon>Nematoda</taxon>
        <taxon>Chromadorea</taxon>
        <taxon>Rhabditida</taxon>
        <taxon>Tylenchina</taxon>
        <taxon>Tylenchomorpha</taxon>
        <taxon>Tylenchoidea</taxon>
        <taxon>Heteroderidae</taxon>
        <taxon>Heteroderinae</taxon>
        <taxon>Heterodera</taxon>
    </lineage>
</organism>
<sequence length="145" mass="16135">MLRAMFRRVRRQCARRWHSLVPLSWLCRLPANGDHNKMPPLLSPLIDADISSRSCTTTTTIFGLLLVSALLALPPFVLALFLTGLADHFFETPFAQFRWSEADVRAQVAKAECTVANVIYGRKAGDKGKGTVAGKWTQKVPNLPE</sequence>